<protein>
    <submittedName>
        <fullName evidence="1">Uncharacterized protein</fullName>
    </submittedName>
</protein>
<sequence>MKPISSLVLSSIFLVLLISSCRKEATKQETNQTNSEKLKEVIAWLDIQDQKFANLPIIRHTISELRENIVGSQLSTEVLNDKQSLIIIPLKSEYKAINFTSDQSFKNLVIIESDHQLMLSNIIEIIPKDQHYDKVPANLISKIYNNSENELNGTFSFLSLANTLVESREYKNGKLFFINKPSESKKKSAGSNARIEDDPTTVEGYYGEEWDSYSSISDPDPTFDSDLSGAYYVPIKYHYNAQVIRVKDTREIINVVVDPITAEPMQATYTDRYGRIVTRYLTLFDHFTSFALLNSITVEINWSCAIYAQYGFIGGPWSRQWYKNFSAIR</sequence>
<keyword evidence="2" id="KW-1185">Reference proteome</keyword>
<dbReference type="Proteomes" id="UP000461730">
    <property type="component" value="Unassembled WGS sequence"/>
</dbReference>
<dbReference type="PROSITE" id="PS51257">
    <property type="entry name" value="PROKAR_LIPOPROTEIN"/>
    <property type="match status" value="1"/>
</dbReference>
<reference evidence="1 2" key="1">
    <citation type="submission" date="2019-12" db="EMBL/GenBank/DDBJ databases">
        <title>Chitinophaga sp. strain ysch24 (GDMCC 1.1355), whole genome shotgun sequence.</title>
        <authorList>
            <person name="Zhang X."/>
        </authorList>
    </citation>
    <scope>NUCLEOTIDE SEQUENCE [LARGE SCALE GENOMIC DNA]</scope>
    <source>
        <strain evidence="2">ysch24</strain>
    </source>
</reference>
<evidence type="ECO:0000313" key="1">
    <source>
        <dbReference type="EMBL" id="MVT09502.1"/>
    </source>
</evidence>
<dbReference type="AlphaFoldDB" id="A0A7K1U559"/>
<name>A0A7K1U559_9BACT</name>
<dbReference type="EMBL" id="WRXN01000005">
    <property type="protein sequence ID" value="MVT09502.1"/>
    <property type="molecule type" value="Genomic_DNA"/>
</dbReference>
<evidence type="ECO:0000313" key="2">
    <source>
        <dbReference type="Proteomes" id="UP000461730"/>
    </source>
</evidence>
<accession>A0A7K1U559</accession>
<organism evidence="1 2">
    <name type="scientific">Chitinophaga tropicalis</name>
    <dbReference type="NCBI Taxonomy" id="2683588"/>
    <lineage>
        <taxon>Bacteria</taxon>
        <taxon>Pseudomonadati</taxon>
        <taxon>Bacteroidota</taxon>
        <taxon>Chitinophagia</taxon>
        <taxon>Chitinophagales</taxon>
        <taxon>Chitinophagaceae</taxon>
        <taxon>Chitinophaga</taxon>
    </lineage>
</organism>
<comment type="caution">
    <text evidence="1">The sequence shown here is derived from an EMBL/GenBank/DDBJ whole genome shotgun (WGS) entry which is preliminary data.</text>
</comment>
<proteinExistence type="predicted"/>
<gene>
    <name evidence="1" type="ORF">GO493_14630</name>
</gene>
<dbReference type="RefSeq" id="WP_157306948.1">
    <property type="nucleotide sequence ID" value="NZ_WRXN01000005.1"/>
</dbReference>